<reference evidence="1 2" key="1">
    <citation type="submission" date="2018-09" db="EMBL/GenBank/DDBJ databases">
        <title>Paenibacillus aracenensis nov. sp. isolated from a cave in southern Spain.</title>
        <authorList>
            <person name="Jurado V."/>
            <person name="Gutierrez-Patricio S."/>
            <person name="Gonzalez-Pimentel J.L."/>
            <person name="Miller A.Z."/>
            <person name="Laiz L."/>
            <person name="Saiz-Jimenez C."/>
        </authorList>
    </citation>
    <scope>NUCLEOTIDE SEQUENCE [LARGE SCALE GENOMIC DNA]</scope>
    <source>
        <strain evidence="1 2">JCM 19203</strain>
    </source>
</reference>
<proteinExistence type="predicted"/>
<organism evidence="1 2">
    <name type="scientific">Paenibacillus pinisoli</name>
    <dbReference type="NCBI Taxonomy" id="1276110"/>
    <lineage>
        <taxon>Bacteria</taxon>
        <taxon>Bacillati</taxon>
        <taxon>Bacillota</taxon>
        <taxon>Bacilli</taxon>
        <taxon>Bacillales</taxon>
        <taxon>Paenibacillaceae</taxon>
        <taxon>Paenibacillus</taxon>
    </lineage>
</organism>
<dbReference type="EMBL" id="QXQB01000003">
    <property type="protein sequence ID" value="RJX38908.1"/>
    <property type="molecule type" value="Genomic_DNA"/>
</dbReference>
<sequence length="193" mass="21613">MERMHSAMKRKSKGLIMGVLLLVIAMQLAGCSEVLQAMNKRESVSPVQASDFVHRFYLERDDYKEGDQVTFISELEYVGDRKSVTINHAMSPFYYGIQESTGKYTFMFVMPQPLIHTTLYPGKPLIEKYSNGWAYLNDGSDTIIGKPADIPFPAGNYTVVGSTDFNVGEFGEENENKEPMELTGKEVAFSVAP</sequence>
<keyword evidence="2" id="KW-1185">Reference proteome</keyword>
<dbReference type="AlphaFoldDB" id="A0A3A6PIJ2"/>
<name>A0A3A6PIJ2_9BACL</name>
<evidence type="ECO:0000313" key="2">
    <source>
        <dbReference type="Proteomes" id="UP000267798"/>
    </source>
</evidence>
<comment type="caution">
    <text evidence="1">The sequence shown here is derived from an EMBL/GenBank/DDBJ whole genome shotgun (WGS) entry which is preliminary data.</text>
</comment>
<evidence type="ECO:0000313" key="1">
    <source>
        <dbReference type="EMBL" id="RJX38908.1"/>
    </source>
</evidence>
<gene>
    <name evidence="1" type="ORF">D3P09_15440</name>
</gene>
<accession>A0A3A6PIJ2</accession>
<dbReference type="Proteomes" id="UP000267798">
    <property type="component" value="Unassembled WGS sequence"/>
</dbReference>
<protein>
    <submittedName>
        <fullName evidence="1">Uncharacterized protein</fullName>
    </submittedName>
</protein>